<sequence length="88" mass="10422">MLERLYECFGTEERIGLICHINGMEMGWMNFVIENIYEEGDVVRVETGDSYIRLEPKLYEEVPVGEGEKFVHGKDYVILYKMEEEECF</sequence>
<name>A0A174A280_9FIRM</name>
<protein>
    <submittedName>
        <fullName evidence="1">Uncharacterized protein</fullName>
    </submittedName>
</protein>
<dbReference type="EMBL" id="CYZA01000006">
    <property type="protein sequence ID" value="CUN81999.1"/>
    <property type="molecule type" value="Genomic_DNA"/>
</dbReference>
<gene>
    <name evidence="1" type="ORF">ERS852395_01411</name>
</gene>
<dbReference type="Proteomes" id="UP000095447">
    <property type="component" value="Unassembled WGS sequence"/>
</dbReference>
<proteinExistence type="predicted"/>
<dbReference type="RefSeq" id="WP_055053157.1">
    <property type="nucleotide sequence ID" value="NZ_CYZA01000006.1"/>
</dbReference>
<organism evidence="1 2">
    <name type="scientific">Blautia obeum</name>
    <dbReference type="NCBI Taxonomy" id="40520"/>
    <lineage>
        <taxon>Bacteria</taxon>
        <taxon>Bacillati</taxon>
        <taxon>Bacillota</taxon>
        <taxon>Clostridia</taxon>
        <taxon>Lachnospirales</taxon>
        <taxon>Lachnospiraceae</taxon>
        <taxon>Blautia</taxon>
    </lineage>
</organism>
<dbReference type="AlphaFoldDB" id="A0A174A280"/>
<evidence type="ECO:0000313" key="1">
    <source>
        <dbReference type="EMBL" id="CUN81999.1"/>
    </source>
</evidence>
<evidence type="ECO:0000313" key="2">
    <source>
        <dbReference type="Proteomes" id="UP000095447"/>
    </source>
</evidence>
<accession>A0A174A280</accession>
<reference evidence="1 2" key="1">
    <citation type="submission" date="2015-09" db="EMBL/GenBank/DDBJ databases">
        <authorList>
            <consortium name="Pathogen Informatics"/>
        </authorList>
    </citation>
    <scope>NUCLEOTIDE SEQUENCE [LARGE SCALE GENOMIC DNA]</scope>
    <source>
        <strain evidence="1 2">2789STDY5608838</strain>
    </source>
</reference>